<accession>A0A3P7J014</accession>
<keyword evidence="2" id="KW-1185">Reference proteome</keyword>
<feature type="non-terminal residue" evidence="1">
    <location>
        <position position="1"/>
    </location>
</feature>
<gene>
    <name evidence="1" type="ORF">SVUK_LOCUS7847</name>
</gene>
<reference evidence="1 2" key="1">
    <citation type="submission" date="2018-11" db="EMBL/GenBank/DDBJ databases">
        <authorList>
            <consortium name="Pathogen Informatics"/>
        </authorList>
    </citation>
    <scope>NUCLEOTIDE SEQUENCE [LARGE SCALE GENOMIC DNA]</scope>
</reference>
<evidence type="ECO:0000313" key="2">
    <source>
        <dbReference type="Proteomes" id="UP000270094"/>
    </source>
</evidence>
<name>A0A3P7J014_STRVU</name>
<dbReference type="AlphaFoldDB" id="A0A3P7J014"/>
<organism evidence="1 2">
    <name type="scientific">Strongylus vulgaris</name>
    <name type="common">Blood worm</name>
    <dbReference type="NCBI Taxonomy" id="40348"/>
    <lineage>
        <taxon>Eukaryota</taxon>
        <taxon>Metazoa</taxon>
        <taxon>Ecdysozoa</taxon>
        <taxon>Nematoda</taxon>
        <taxon>Chromadorea</taxon>
        <taxon>Rhabditida</taxon>
        <taxon>Rhabditina</taxon>
        <taxon>Rhabditomorpha</taxon>
        <taxon>Strongyloidea</taxon>
        <taxon>Strongylidae</taxon>
        <taxon>Strongylus</taxon>
    </lineage>
</organism>
<sequence length="148" mass="16692">RQNHSTERRKTKQRTDPCRTNTYVKLAERVDEFSFVGCRGDGRGRAATLAAGYVRGERRRTHAASMMRLKSRNDTPHNATNLKLCLCKEVNRKRETTQLFMGALGFFTKSPTTHMQDFSASLARSLAGELCDMARADVNKKDDLHANG</sequence>
<dbReference type="Proteomes" id="UP000270094">
    <property type="component" value="Unassembled WGS sequence"/>
</dbReference>
<proteinExistence type="predicted"/>
<evidence type="ECO:0000313" key="1">
    <source>
        <dbReference type="EMBL" id="VDM72849.1"/>
    </source>
</evidence>
<dbReference type="EMBL" id="UYYB01027558">
    <property type="protein sequence ID" value="VDM72849.1"/>
    <property type="molecule type" value="Genomic_DNA"/>
</dbReference>
<protein>
    <submittedName>
        <fullName evidence="1">Uncharacterized protein</fullName>
    </submittedName>
</protein>